<evidence type="ECO:0000313" key="2">
    <source>
        <dbReference type="Proteomes" id="UP000237662"/>
    </source>
</evidence>
<comment type="caution">
    <text evidence="1">The sequence shown here is derived from an EMBL/GenBank/DDBJ whole genome shotgun (WGS) entry which is preliminary data.</text>
</comment>
<proteinExistence type="predicted"/>
<evidence type="ECO:0008006" key="3">
    <source>
        <dbReference type="Google" id="ProtNLM"/>
    </source>
</evidence>
<reference evidence="1 2" key="1">
    <citation type="submission" date="2018-02" db="EMBL/GenBank/DDBJ databases">
        <title>Genomic Encyclopedia of Archaeal and Bacterial Type Strains, Phase II (KMG-II): from individual species to whole genera.</title>
        <authorList>
            <person name="Goeker M."/>
        </authorList>
    </citation>
    <scope>NUCLEOTIDE SEQUENCE [LARGE SCALE GENOMIC DNA]</scope>
    <source>
        <strain evidence="1 2">DSM 29526</strain>
    </source>
</reference>
<dbReference type="AlphaFoldDB" id="A0A2S6I2M6"/>
<dbReference type="Proteomes" id="UP000237662">
    <property type="component" value="Unassembled WGS sequence"/>
</dbReference>
<dbReference type="RefSeq" id="WP_104419834.1">
    <property type="nucleotide sequence ID" value="NZ_PTJC01000006.1"/>
</dbReference>
<evidence type="ECO:0000313" key="1">
    <source>
        <dbReference type="EMBL" id="PPK85329.1"/>
    </source>
</evidence>
<organism evidence="1 2">
    <name type="scientific">Neolewinella xylanilytica</name>
    <dbReference type="NCBI Taxonomy" id="1514080"/>
    <lineage>
        <taxon>Bacteria</taxon>
        <taxon>Pseudomonadati</taxon>
        <taxon>Bacteroidota</taxon>
        <taxon>Saprospiria</taxon>
        <taxon>Saprospirales</taxon>
        <taxon>Lewinellaceae</taxon>
        <taxon>Neolewinella</taxon>
    </lineage>
</organism>
<dbReference type="OrthoDB" id="9822543at2"/>
<protein>
    <recommendedName>
        <fullName evidence="3">Sulfotransferase family protein</fullName>
    </recommendedName>
</protein>
<gene>
    <name evidence="1" type="ORF">CLV84_2224</name>
</gene>
<dbReference type="EMBL" id="PTJC01000006">
    <property type="protein sequence ID" value="PPK85329.1"/>
    <property type="molecule type" value="Genomic_DNA"/>
</dbReference>
<name>A0A2S6I2M6_9BACT</name>
<keyword evidence="2" id="KW-1185">Reference proteome</keyword>
<accession>A0A2S6I2M6</accession>
<sequence length="240" mass="27440">MKYLVAGEKRTGTTLLCAILAKAGAEFGFPHDREWFRGSGDYEHPIMIENYKYLKRARLAKFVSDTMAARLQRKIQSNMKELLAEVDYIKYPPLSHSLPIHMKLAGHEVRLVITIRKFNTFAMSAVAKNGECFKELKEAYIDTYKTNLLNLYLYGGCAVLYEDIVDREKTDWAVRVSQITGVSADKLLQARDTLMNPTVSRNAINEATIDRECDELYATFAQLSERVFEADLNKQHTVKL</sequence>